<keyword evidence="2" id="KW-0472">Membrane</keyword>
<dbReference type="EMBL" id="MTYJ01000120">
    <property type="protein sequence ID" value="OQV13624.1"/>
    <property type="molecule type" value="Genomic_DNA"/>
</dbReference>
<evidence type="ECO:0000256" key="2">
    <source>
        <dbReference type="SAM" id="Phobius"/>
    </source>
</evidence>
<feature type="transmembrane region" description="Helical" evidence="2">
    <location>
        <begin position="187"/>
        <end position="209"/>
    </location>
</feature>
<name>A0A1W0WEI3_HYPEX</name>
<dbReference type="Gene3D" id="1.20.1250.20">
    <property type="entry name" value="MFS general substrate transporter like domains"/>
    <property type="match status" value="1"/>
</dbReference>
<protein>
    <recommendedName>
        <fullName evidence="5">Oxalate:formate antiporter</fullName>
    </recommendedName>
</protein>
<evidence type="ECO:0000256" key="1">
    <source>
        <dbReference type="SAM" id="MobiDB-lite"/>
    </source>
</evidence>
<proteinExistence type="predicted"/>
<sequence length="333" mass="36812">MVRHHTQRGVPNGKKFDRTTRLPIESKQLDSALVPAPQPARPECVEMTLVESLKSLQFWMIYFMFIGAVLAGLLILSKIQTIIQNQLGGSPQEAVKMNAVLGGLNLLGRLLLPLSSDLLKTHKLIYGISLAVQAVCVGFLPTALHAGNYSGTLACIFIICFFYGGSLGMMPAFLADQFGASIVGATYGVMLTAWALAGVGGGFIFSAVYNQQHAKYPSLDMAYMWYEVNFRWILGPIVLGFFITLFIPTNVRDVKLPRVPGELFRLRLINDRLFRFTKWRGHILTREEEETEWQAYLENSKIAEKESETHPNGVAAPAKSGDLPGSCELNSVV</sequence>
<accession>A0A1W0WEI3</accession>
<feature type="transmembrane region" description="Helical" evidence="2">
    <location>
        <begin position="229"/>
        <end position="248"/>
    </location>
</feature>
<feature type="transmembrane region" description="Helical" evidence="2">
    <location>
        <begin position="56"/>
        <end position="76"/>
    </location>
</feature>
<feature type="transmembrane region" description="Helical" evidence="2">
    <location>
        <begin position="150"/>
        <end position="175"/>
    </location>
</feature>
<dbReference type="AlphaFoldDB" id="A0A1W0WEI3"/>
<keyword evidence="2" id="KW-1133">Transmembrane helix</keyword>
<gene>
    <name evidence="3" type="ORF">BV898_12167</name>
</gene>
<dbReference type="InterPro" id="IPR036259">
    <property type="entry name" value="MFS_trans_sf"/>
</dbReference>
<dbReference type="SUPFAM" id="SSF103473">
    <property type="entry name" value="MFS general substrate transporter"/>
    <property type="match status" value="1"/>
</dbReference>
<dbReference type="OrthoDB" id="410267at2759"/>
<dbReference type="PANTHER" id="PTHR11360:SF317">
    <property type="entry name" value="MAJOR FACILITATOR SUPERFAMILY (MFS) PROFILE DOMAIN-CONTAINING PROTEIN-RELATED"/>
    <property type="match status" value="1"/>
</dbReference>
<dbReference type="GO" id="GO:0022857">
    <property type="term" value="F:transmembrane transporter activity"/>
    <property type="evidence" value="ECO:0007669"/>
    <property type="project" value="InterPro"/>
</dbReference>
<comment type="caution">
    <text evidence="3">The sequence shown here is derived from an EMBL/GenBank/DDBJ whole genome shotgun (WGS) entry which is preliminary data.</text>
</comment>
<organism evidence="3 4">
    <name type="scientific">Hypsibius exemplaris</name>
    <name type="common">Freshwater tardigrade</name>
    <dbReference type="NCBI Taxonomy" id="2072580"/>
    <lineage>
        <taxon>Eukaryota</taxon>
        <taxon>Metazoa</taxon>
        <taxon>Ecdysozoa</taxon>
        <taxon>Tardigrada</taxon>
        <taxon>Eutardigrada</taxon>
        <taxon>Parachela</taxon>
        <taxon>Hypsibioidea</taxon>
        <taxon>Hypsibiidae</taxon>
        <taxon>Hypsibius</taxon>
    </lineage>
</organism>
<reference evidence="4" key="1">
    <citation type="submission" date="2017-01" db="EMBL/GenBank/DDBJ databases">
        <title>Comparative genomics of anhydrobiosis in the tardigrade Hypsibius dujardini.</title>
        <authorList>
            <person name="Yoshida Y."/>
            <person name="Koutsovoulos G."/>
            <person name="Laetsch D."/>
            <person name="Stevens L."/>
            <person name="Kumar S."/>
            <person name="Horikawa D."/>
            <person name="Ishino K."/>
            <person name="Komine S."/>
            <person name="Tomita M."/>
            <person name="Blaxter M."/>
            <person name="Arakawa K."/>
        </authorList>
    </citation>
    <scope>NUCLEOTIDE SEQUENCE [LARGE SCALE GENOMIC DNA]</scope>
    <source>
        <strain evidence="4">Z151</strain>
    </source>
</reference>
<dbReference type="Proteomes" id="UP000192578">
    <property type="component" value="Unassembled WGS sequence"/>
</dbReference>
<dbReference type="InterPro" id="IPR011701">
    <property type="entry name" value="MFS"/>
</dbReference>
<keyword evidence="2" id="KW-0812">Transmembrane</keyword>
<dbReference type="Pfam" id="PF07690">
    <property type="entry name" value="MFS_1"/>
    <property type="match status" value="1"/>
</dbReference>
<feature type="transmembrane region" description="Helical" evidence="2">
    <location>
        <begin position="124"/>
        <end position="144"/>
    </location>
</feature>
<evidence type="ECO:0008006" key="5">
    <source>
        <dbReference type="Google" id="ProtNLM"/>
    </source>
</evidence>
<evidence type="ECO:0000313" key="4">
    <source>
        <dbReference type="Proteomes" id="UP000192578"/>
    </source>
</evidence>
<evidence type="ECO:0000313" key="3">
    <source>
        <dbReference type="EMBL" id="OQV13624.1"/>
    </source>
</evidence>
<dbReference type="PANTHER" id="PTHR11360">
    <property type="entry name" value="MONOCARBOXYLATE TRANSPORTER"/>
    <property type="match status" value="1"/>
</dbReference>
<feature type="region of interest" description="Disordered" evidence="1">
    <location>
        <begin position="304"/>
        <end position="333"/>
    </location>
</feature>
<dbReference type="InterPro" id="IPR050327">
    <property type="entry name" value="Proton-linked_MCT"/>
</dbReference>
<keyword evidence="4" id="KW-1185">Reference proteome</keyword>